<evidence type="ECO:0000256" key="5">
    <source>
        <dbReference type="ARBA" id="ARBA00022792"/>
    </source>
</evidence>
<keyword evidence="5" id="KW-0999">Mitochondrion inner membrane</keyword>
<dbReference type="Pfam" id="PF12597">
    <property type="entry name" value="Cox20"/>
    <property type="match status" value="1"/>
</dbReference>
<gene>
    <name evidence="10" type="ORF">E3Q10_02956</name>
</gene>
<keyword evidence="6 9" id="KW-1133">Transmembrane helix</keyword>
<sequence>MSDAPETVKIDNTPPPGQSYDKYKKAFEMISLDDVNRIENVPCMRNALLYGIGGGMAFGAIHFISTRRIKSSWNWTFASAMVVMVGTWQHCRSRRTEEMDKMRQITEKYSDHHISNLKRRNDEARRQFKERKEQEERVQYKYINIPITLSYNSQPKRFDLHILLEIE</sequence>
<evidence type="ECO:0000256" key="4">
    <source>
        <dbReference type="ARBA" id="ARBA00022692"/>
    </source>
</evidence>
<evidence type="ECO:0000256" key="3">
    <source>
        <dbReference type="ARBA" id="ARBA00017689"/>
    </source>
</evidence>
<keyword evidence="8 9" id="KW-0472">Membrane</keyword>
<comment type="caution">
    <text evidence="10">The sequence shown here is derived from an EMBL/GenBank/DDBJ whole genome shotgun (WGS) entry which is preliminary data.</text>
</comment>
<proteinExistence type="inferred from homology"/>
<protein>
    <recommendedName>
        <fullName evidence="3">Cytochrome c oxidase assembly protein COX20, mitochondrial</fullName>
    </recommendedName>
</protein>
<dbReference type="InterPro" id="IPR022533">
    <property type="entry name" value="Cox20"/>
</dbReference>
<evidence type="ECO:0000313" key="10">
    <source>
        <dbReference type="EMBL" id="TIC28787.1"/>
    </source>
</evidence>
<name>A0A4T0PHP2_9BASI</name>
<organism evidence="10 11">
    <name type="scientific">Wallemia mellicola</name>
    <dbReference type="NCBI Taxonomy" id="1708541"/>
    <lineage>
        <taxon>Eukaryota</taxon>
        <taxon>Fungi</taxon>
        <taxon>Dikarya</taxon>
        <taxon>Basidiomycota</taxon>
        <taxon>Wallemiomycotina</taxon>
        <taxon>Wallemiomycetes</taxon>
        <taxon>Wallemiales</taxon>
        <taxon>Wallemiaceae</taxon>
        <taxon>Wallemia</taxon>
    </lineage>
</organism>
<evidence type="ECO:0000256" key="9">
    <source>
        <dbReference type="SAM" id="Phobius"/>
    </source>
</evidence>
<accession>A0A4T0PHP2</accession>
<evidence type="ECO:0000256" key="6">
    <source>
        <dbReference type="ARBA" id="ARBA00022989"/>
    </source>
</evidence>
<keyword evidence="4 9" id="KW-0812">Transmembrane</keyword>
<reference evidence="10 11" key="1">
    <citation type="submission" date="2019-03" db="EMBL/GenBank/DDBJ databases">
        <title>Sequencing 25 genomes of Wallemia mellicola.</title>
        <authorList>
            <person name="Gostincar C."/>
        </authorList>
    </citation>
    <scope>NUCLEOTIDE SEQUENCE [LARGE SCALE GENOMIC DNA]</scope>
    <source>
        <strain evidence="10 11">EXF-8738</strain>
    </source>
</reference>
<dbReference type="PRINTS" id="PR02049">
    <property type="entry name" value="PROTEINF36A"/>
</dbReference>
<evidence type="ECO:0000256" key="1">
    <source>
        <dbReference type="ARBA" id="ARBA00004273"/>
    </source>
</evidence>
<dbReference type="PANTHER" id="PTHR31586">
    <property type="entry name" value="CYTOCHROME C OXIDASE PROTEIN 20"/>
    <property type="match status" value="1"/>
</dbReference>
<evidence type="ECO:0000256" key="7">
    <source>
        <dbReference type="ARBA" id="ARBA00023128"/>
    </source>
</evidence>
<comment type="similarity">
    <text evidence="2">Belongs to the COX20 family.</text>
</comment>
<evidence type="ECO:0000256" key="8">
    <source>
        <dbReference type="ARBA" id="ARBA00023136"/>
    </source>
</evidence>
<dbReference type="GO" id="GO:0033617">
    <property type="term" value="P:mitochondrial respiratory chain complex IV assembly"/>
    <property type="evidence" value="ECO:0007669"/>
    <property type="project" value="InterPro"/>
</dbReference>
<keyword evidence="7" id="KW-0496">Mitochondrion</keyword>
<evidence type="ECO:0000256" key="2">
    <source>
        <dbReference type="ARBA" id="ARBA00009575"/>
    </source>
</evidence>
<feature type="transmembrane region" description="Helical" evidence="9">
    <location>
        <begin position="47"/>
        <end position="66"/>
    </location>
</feature>
<dbReference type="Proteomes" id="UP000305647">
    <property type="component" value="Unassembled WGS sequence"/>
</dbReference>
<dbReference type="AlphaFoldDB" id="A0A4T0PHP2"/>
<dbReference type="EMBL" id="SPRO01000034">
    <property type="protein sequence ID" value="TIC28787.1"/>
    <property type="molecule type" value="Genomic_DNA"/>
</dbReference>
<dbReference type="GO" id="GO:0005743">
    <property type="term" value="C:mitochondrial inner membrane"/>
    <property type="evidence" value="ECO:0007669"/>
    <property type="project" value="UniProtKB-SubCell"/>
</dbReference>
<evidence type="ECO:0000313" key="11">
    <source>
        <dbReference type="Proteomes" id="UP000305647"/>
    </source>
</evidence>
<dbReference type="PANTHER" id="PTHR31586:SF1">
    <property type="entry name" value="CYTOCHROME C OXIDASE ASSEMBLY PROTEIN COX20, MITOCHONDRIAL"/>
    <property type="match status" value="1"/>
</dbReference>
<comment type="subcellular location">
    <subcellularLocation>
        <location evidence="1">Mitochondrion inner membrane</location>
    </subcellularLocation>
</comment>